<dbReference type="WBParaSite" id="TASK_0000633301-mRNA-1">
    <property type="protein sequence ID" value="TASK_0000633301-mRNA-1"/>
    <property type="gene ID" value="TASK_0000633301"/>
</dbReference>
<keyword evidence="18" id="KW-0472">Membrane</keyword>
<evidence type="ECO:0000313" key="22">
    <source>
        <dbReference type="Proteomes" id="UP000282613"/>
    </source>
</evidence>
<dbReference type="PANTHER" id="PTHR24078">
    <property type="entry name" value="DNAJ HOMOLOG SUBFAMILY C MEMBER"/>
    <property type="match status" value="1"/>
</dbReference>
<dbReference type="FunFam" id="2.60.260.20:FF:000002">
    <property type="entry name" value="Dnaj homolog subfamily b member"/>
    <property type="match status" value="1"/>
</dbReference>
<evidence type="ECO:0000256" key="11">
    <source>
        <dbReference type="ARBA" id="ARBA00071910"/>
    </source>
</evidence>
<feature type="domain" description="G-patch" evidence="20">
    <location>
        <begin position="1059"/>
        <end position="1122"/>
    </location>
</feature>
<dbReference type="InterPro" id="IPR018253">
    <property type="entry name" value="DnaJ_domain_CS"/>
</dbReference>
<evidence type="ECO:0000256" key="4">
    <source>
        <dbReference type="ARBA" id="ARBA00022801"/>
    </source>
</evidence>
<evidence type="ECO:0000256" key="2">
    <source>
        <dbReference type="ARBA" id="ARBA00009283"/>
    </source>
</evidence>
<dbReference type="FunFam" id="2.60.260.20:FF:000006">
    <property type="entry name" value="DnaJ subfamily B member 13"/>
    <property type="match status" value="1"/>
</dbReference>
<dbReference type="GO" id="GO:0003676">
    <property type="term" value="F:nucleic acid binding"/>
    <property type="evidence" value="ECO:0007669"/>
    <property type="project" value="InterPro"/>
</dbReference>
<dbReference type="PRINTS" id="PR00625">
    <property type="entry name" value="JDOMAIN"/>
</dbReference>
<dbReference type="GO" id="GO:0051082">
    <property type="term" value="F:unfolded protein binding"/>
    <property type="evidence" value="ECO:0007669"/>
    <property type="project" value="InterPro"/>
</dbReference>
<dbReference type="SUPFAM" id="SSF49493">
    <property type="entry name" value="HSP40/DnaJ peptide-binding domain"/>
    <property type="match status" value="2"/>
</dbReference>
<keyword evidence="22" id="KW-1185">Reference proteome</keyword>
<dbReference type="PROSITE" id="PS00636">
    <property type="entry name" value="DNAJ_1"/>
    <property type="match status" value="1"/>
</dbReference>
<dbReference type="InterPro" id="IPR000467">
    <property type="entry name" value="G_patch_dom"/>
</dbReference>
<dbReference type="Pfam" id="PF01585">
    <property type="entry name" value="G-patch"/>
    <property type="match status" value="1"/>
</dbReference>
<dbReference type="CDD" id="cd06257">
    <property type="entry name" value="DnaJ"/>
    <property type="match status" value="1"/>
</dbReference>
<dbReference type="Gene3D" id="2.60.260.20">
    <property type="entry name" value="Urease metallochaperone UreE, N-terminal domain"/>
    <property type="match status" value="2"/>
</dbReference>
<dbReference type="EMBL" id="UYRS01018490">
    <property type="protein sequence ID" value="VDK36513.1"/>
    <property type="molecule type" value="Genomic_DNA"/>
</dbReference>
<evidence type="ECO:0000256" key="5">
    <source>
        <dbReference type="ARBA" id="ARBA00022846"/>
    </source>
</evidence>
<keyword evidence="7" id="KW-0143">Chaperone</keyword>
<comment type="similarity">
    <text evidence="2">Belongs to the GDA1/CD39 NTPase family.</text>
</comment>
<dbReference type="PROSITE" id="PS50174">
    <property type="entry name" value="G_PATCH"/>
    <property type="match status" value="1"/>
</dbReference>
<keyword evidence="4" id="KW-0378">Hydrolase</keyword>
<dbReference type="Gene3D" id="1.10.287.110">
    <property type="entry name" value="DnaJ domain"/>
    <property type="match status" value="1"/>
</dbReference>
<dbReference type="GO" id="GO:0006457">
    <property type="term" value="P:protein folding"/>
    <property type="evidence" value="ECO:0007669"/>
    <property type="project" value="InterPro"/>
</dbReference>
<dbReference type="GO" id="GO:0016787">
    <property type="term" value="F:hydrolase activity"/>
    <property type="evidence" value="ECO:0007669"/>
    <property type="project" value="UniProtKB-KW"/>
</dbReference>
<dbReference type="InterPro" id="IPR008971">
    <property type="entry name" value="HSP40/DnaJ_pept-bd"/>
</dbReference>
<keyword evidence="6" id="KW-0969">Cilium</keyword>
<sequence>MGVDYYKVLGLEKGANEDDIKKAYRKMALKYHPDKNKSPNAGEKFKQIAEAYEVLSDPKKREIYDMYGEEGLKGGIGGPSGRPDGTTFTFTSDPRETFRAFFGTDDPFSTFMSFSSGNKGPEFMDVDSDFLNRGAFSSIFMNAGGGGASRSRRTQDPPIHHDLSVSLEDVLYGTTKKMRITRRRMDGGTEEKVLTIDVRKGWKAGTRITFPREGDERPNTIPADIIFTVKDRSHKYFKRDGADVRYTAKIGLRDALCGCQIQVPTIDGRRVPLKVEDCVIKPGTTRRVSGQGLPYPKEPSRRGDIIVDFDIVYPDRISPADKEALMRILPPYTQPTLNAVVLAFSTLSDVTLSPQSRYAIVVDAGSSGSRLFVYCIPFRNNGDSILPSITLCSDDQERPLTKKVTPGLSSFASDPSSAQPYISDLLSFAARNIPKRFHAITPVYILATAGMRLLTNSQQDDIWSTVRKTVKNEFAFKFDDSWAQTVSGYFEALFGWITVNYLLGNFVDPPHHTVGMLDMGGASMQIAYEVPPEMNPPKDLTLSFTIGSKHTYNVYVMTFLGYGTHATKSRYKSSLLHNAMEYSQYSGLLKLRYRPSTGYIKPPKLANLTLHLHYTTSGEEKFIFLDPCLQPGLEDTLNPRDLSISRTLSITGNSSSHTVIFLGIGDLSLCITYQKALLQKHKPCRLDPCSMNGIHQPPVDFDGTQFYAMSEYWYTSSDIGTGLSKPYKFDAFNASASVICETPWHQSLLDYQAKNVESSAILNKQAVCFKASWIINVLHSGFGFPLTYANLYPIDKLSDIEVQWSLGAFIYYAQLPEFELLLAKEPDDPVVGFTHRQTAAFLLLLFIFTCLSISAYCTYCRKQRQRFDFIGGHSTPCCATPLLLPFKRLWRSPKLVNNGVVPGGVGSGGSVGGGGRRVPSGNYHYLKISSPSLHVNFRPSNSLPSFEKFQDSKSDPPTRILLSKHFVRESEATDRGANALDTLTTSSSSLSGAEARDFYLSLFGEKEAQLDALNASPQLQSSCSSNCDPNSRSHVSSLHHQVAVLSKEPIRPSSLFIPPSNRGYKMLRRLGWIDLADMDISISSVDAGVVGTGGLGRQGQGRRLPVATTLKSDRLGFGAVVKNRPRITHFAPKNIKAVGSEPLSLRRSRPLHLDKRLWVKRIKVDKFKEIRFRQEFHFDDDQLKVLYGELKCPL</sequence>
<keyword evidence="17" id="KW-0547">Nucleotide-binding</keyword>
<evidence type="ECO:0000256" key="7">
    <source>
        <dbReference type="ARBA" id="ARBA00023186"/>
    </source>
</evidence>
<evidence type="ECO:0000256" key="13">
    <source>
        <dbReference type="ARBA" id="ARBA00078669"/>
    </source>
</evidence>
<dbReference type="CDD" id="cd10747">
    <property type="entry name" value="DnaJ_C"/>
    <property type="match status" value="1"/>
</dbReference>
<dbReference type="SMART" id="SM00443">
    <property type="entry name" value="G_patch"/>
    <property type="match status" value="1"/>
</dbReference>
<dbReference type="InterPro" id="IPR051339">
    <property type="entry name" value="DnaJ_subfamily_B"/>
</dbReference>
<evidence type="ECO:0000256" key="18">
    <source>
        <dbReference type="SAM" id="Phobius"/>
    </source>
</evidence>
<protein>
    <recommendedName>
        <fullName evidence="11">DnaJ homolog subfamily B member 13</fullName>
    </recommendedName>
    <alternativeName>
        <fullName evidence="14">Testis and spermatogenesis cell-related protein 6</fullName>
    </alternativeName>
    <alternativeName>
        <fullName evidence="15">Testis spermatocyte apoptosis-related gene 6 protein</fullName>
    </alternativeName>
    <alternativeName>
        <fullName evidence="12">Testis spermatogenesis apoptosis-related gene 3 protein</fullName>
    </alternativeName>
    <alternativeName>
        <fullName evidence="13">Testis spermatogenesis apoptosis-related gene 6 protein</fullName>
    </alternativeName>
</protein>
<evidence type="ECO:0000256" key="1">
    <source>
        <dbReference type="ARBA" id="ARBA00004230"/>
    </source>
</evidence>
<dbReference type="GO" id="GO:0005829">
    <property type="term" value="C:cytosol"/>
    <property type="evidence" value="ECO:0007669"/>
    <property type="project" value="TreeGrafter"/>
</dbReference>
<keyword evidence="17" id="KW-0067">ATP-binding</keyword>
<comment type="function">
    <text evidence="9">Functions as part of axonemal radial spoke complexes that play an important part in the motility of sperm and cilia.</text>
</comment>
<dbReference type="GO" id="GO:0007017">
    <property type="term" value="P:microtubule-based process"/>
    <property type="evidence" value="ECO:0007669"/>
    <property type="project" value="UniProtKB-ARBA"/>
</dbReference>
<dbReference type="STRING" id="60517.A0A0R3W7R0"/>
<dbReference type="InterPro" id="IPR000407">
    <property type="entry name" value="GDA1_CD39_NTPase"/>
</dbReference>
<dbReference type="GO" id="GO:0036126">
    <property type="term" value="C:sperm flagellum"/>
    <property type="evidence" value="ECO:0007669"/>
    <property type="project" value="UniProtKB-ARBA"/>
</dbReference>
<evidence type="ECO:0000256" key="14">
    <source>
        <dbReference type="ARBA" id="ARBA00080190"/>
    </source>
</evidence>
<evidence type="ECO:0000256" key="9">
    <source>
        <dbReference type="ARBA" id="ARBA00056649"/>
    </source>
</evidence>
<feature type="domain" description="J" evidence="19">
    <location>
        <begin position="4"/>
        <end position="68"/>
    </location>
</feature>
<dbReference type="InterPro" id="IPR001623">
    <property type="entry name" value="DnaJ_domain"/>
</dbReference>
<dbReference type="InterPro" id="IPR036869">
    <property type="entry name" value="J_dom_sf"/>
</dbReference>
<keyword evidence="3" id="KW-0970">Cilium biogenesis/degradation</keyword>
<evidence type="ECO:0000256" key="12">
    <source>
        <dbReference type="ARBA" id="ARBA00075378"/>
    </source>
</evidence>
<accession>A0A0R3W7R0</accession>
<dbReference type="InterPro" id="IPR002939">
    <property type="entry name" value="DnaJ_C"/>
</dbReference>
<dbReference type="Pfam" id="PF01150">
    <property type="entry name" value="GDA1_CD39"/>
    <property type="match status" value="1"/>
</dbReference>
<evidence type="ECO:0000256" key="16">
    <source>
        <dbReference type="PIRSR" id="PIRSR600407-1"/>
    </source>
</evidence>
<dbReference type="SMART" id="SM00271">
    <property type="entry name" value="DnaJ"/>
    <property type="match status" value="1"/>
</dbReference>
<reference evidence="23" key="1">
    <citation type="submission" date="2017-02" db="UniProtKB">
        <authorList>
            <consortium name="WormBaseParasite"/>
        </authorList>
    </citation>
    <scope>IDENTIFICATION</scope>
</reference>
<evidence type="ECO:0000256" key="17">
    <source>
        <dbReference type="PIRSR" id="PIRSR600407-2"/>
    </source>
</evidence>
<feature type="binding site" evidence="17">
    <location>
        <begin position="521"/>
        <end position="525"/>
    </location>
    <ligand>
        <name>ATP</name>
        <dbReference type="ChEBI" id="CHEBI:30616"/>
    </ligand>
</feature>
<dbReference type="AlphaFoldDB" id="A0A0R3W7R0"/>
<comment type="subunit">
    <text evidence="10">Homodimer. Component of the axonemal radial spoke complex 1 (RS1), at least composed of spoke head proteins RSPH1, RSPH3, RSPH9 and the cilia-specific component RSPH4A or sperm-specific component RSPH6A, spoke stalk proteins RSPH14, DNAJB13, DYDC1, ROPN1L and NME5, and the anchor protein IQUB. Interacts with SUN5. Interacts with IQUB.</text>
</comment>
<evidence type="ECO:0000256" key="8">
    <source>
        <dbReference type="ARBA" id="ARBA00023273"/>
    </source>
</evidence>
<keyword evidence="18" id="KW-1133">Transmembrane helix</keyword>
<keyword evidence="5" id="KW-0282">Flagellum</keyword>
<dbReference type="SUPFAM" id="SSF46565">
    <property type="entry name" value="Chaperone J-domain"/>
    <property type="match status" value="1"/>
</dbReference>
<proteinExistence type="inferred from homology"/>
<dbReference type="Gene3D" id="3.30.420.40">
    <property type="match status" value="1"/>
</dbReference>
<dbReference type="PROSITE" id="PS50076">
    <property type="entry name" value="DNAJ_2"/>
    <property type="match status" value="1"/>
</dbReference>
<evidence type="ECO:0000313" key="21">
    <source>
        <dbReference type="EMBL" id="VDK36513.1"/>
    </source>
</evidence>
<dbReference type="Pfam" id="PF00226">
    <property type="entry name" value="DnaJ"/>
    <property type="match status" value="1"/>
</dbReference>
<comment type="subcellular location">
    <subcellularLocation>
        <location evidence="1">Cell projection</location>
        <location evidence="1">Cilium</location>
        <location evidence="1">Flagellum</location>
    </subcellularLocation>
</comment>
<evidence type="ECO:0000256" key="6">
    <source>
        <dbReference type="ARBA" id="ARBA00023069"/>
    </source>
</evidence>
<dbReference type="GO" id="GO:0051087">
    <property type="term" value="F:protein-folding chaperone binding"/>
    <property type="evidence" value="ECO:0007669"/>
    <property type="project" value="TreeGrafter"/>
</dbReference>
<dbReference type="OrthoDB" id="6372431at2759"/>
<evidence type="ECO:0000256" key="3">
    <source>
        <dbReference type="ARBA" id="ARBA00022794"/>
    </source>
</evidence>
<keyword evidence="18" id="KW-0812">Transmembrane</keyword>
<evidence type="ECO:0000259" key="20">
    <source>
        <dbReference type="PROSITE" id="PS50174"/>
    </source>
</evidence>
<dbReference type="Proteomes" id="UP000282613">
    <property type="component" value="Unassembled WGS sequence"/>
</dbReference>
<reference evidence="21 22" key="2">
    <citation type="submission" date="2018-11" db="EMBL/GenBank/DDBJ databases">
        <authorList>
            <consortium name="Pathogen Informatics"/>
        </authorList>
    </citation>
    <scope>NUCLEOTIDE SEQUENCE [LARGE SCALE GENOMIC DNA]</scope>
</reference>
<evidence type="ECO:0000256" key="10">
    <source>
        <dbReference type="ARBA" id="ARBA00064985"/>
    </source>
</evidence>
<dbReference type="Pfam" id="PF01556">
    <property type="entry name" value="DnaJ_C"/>
    <property type="match status" value="1"/>
</dbReference>
<gene>
    <name evidence="21" type="ORF">TASK_LOCUS6334</name>
</gene>
<dbReference type="PANTHER" id="PTHR24078:SF553">
    <property type="entry name" value="DNAJ HOMOLOG SUBFAMILY B MEMBER 5"/>
    <property type="match status" value="1"/>
</dbReference>
<evidence type="ECO:0000259" key="19">
    <source>
        <dbReference type="PROSITE" id="PS50076"/>
    </source>
</evidence>
<dbReference type="Gene3D" id="3.30.420.150">
    <property type="entry name" value="Exopolyphosphatase. Domain 2"/>
    <property type="match status" value="1"/>
</dbReference>
<evidence type="ECO:0000256" key="15">
    <source>
        <dbReference type="ARBA" id="ARBA00081125"/>
    </source>
</evidence>
<dbReference type="GO" id="GO:0005524">
    <property type="term" value="F:ATP binding"/>
    <property type="evidence" value="ECO:0007669"/>
    <property type="project" value="UniProtKB-KW"/>
</dbReference>
<keyword evidence="8" id="KW-0966">Cell projection</keyword>
<evidence type="ECO:0000313" key="23">
    <source>
        <dbReference type="WBParaSite" id="TASK_0000633301-mRNA-1"/>
    </source>
</evidence>
<organism evidence="23">
    <name type="scientific">Taenia asiatica</name>
    <name type="common">Asian tapeworm</name>
    <dbReference type="NCBI Taxonomy" id="60517"/>
    <lineage>
        <taxon>Eukaryota</taxon>
        <taxon>Metazoa</taxon>
        <taxon>Spiralia</taxon>
        <taxon>Lophotrochozoa</taxon>
        <taxon>Platyhelminthes</taxon>
        <taxon>Cestoda</taxon>
        <taxon>Eucestoda</taxon>
        <taxon>Cyclophyllidea</taxon>
        <taxon>Taeniidae</taxon>
        <taxon>Taenia</taxon>
    </lineage>
</organism>
<feature type="transmembrane region" description="Helical" evidence="18">
    <location>
        <begin position="839"/>
        <end position="859"/>
    </location>
</feature>
<dbReference type="FunFam" id="1.10.287.110:FF:000033">
    <property type="entry name" value="dnaJ homolog subfamily B member 13"/>
    <property type="match status" value="1"/>
</dbReference>
<dbReference type="GO" id="GO:0030030">
    <property type="term" value="P:cell projection organization"/>
    <property type="evidence" value="ECO:0007669"/>
    <property type="project" value="UniProtKB-KW"/>
</dbReference>
<name>A0A0R3W7R0_TAEAS</name>
<feature type="active site" description="Proton acceptor" evidence="16">
    <location>
        <position position="491"/>
    </location>
</feature>